<dbReference type="AlphaFoldDB" id="A0A1G6LG30"/>
<dbReference type="Proteomes" id="UP000198781">
    <property type="component" value="Unassembled WGS sequence"/>
</dbReference>
<gene>
    <name evidence="2" type="ORF">SAMN05192589_102158</name>
</gene>
<dbReference type="RefSeq" id="WP_092740386.1">
    <property type="nucleotide sequence ID" value="NZ_FMZC01000002.1"/>
</dbReference>
<sequence length="113" mass="12860">MHVDITHHVDESEPGEADGYYYYAYTLYRFSDGRDRLLARSYDDEADQAHFLNIEVDGRPRTMTDADLRHPLLLAAAAYLAEAGKRRLRWLSGRGDGYEPLPDQPTIGSAERS</sequence>
<evidence type="ECO:0000313" key="2">
    <source>
        <dbReference type="EMBL" id="SDC42133.1"/>
    </source>
</evidence>
<protein>
    <submittedName>
        <fullName evidence="2">Uncharacterized protein</fullName>
    </submittedName>
</protein>
<proteinExistence type="predicted"/>
<organism evidence="2 3">
    <name type="scientific">Paracidovorax valerianellae</name>
    <dbReference type="NCBI Taxonomy" id="187868"/>
    <lineage>
        <taxon>Bacteria</taxon>
        <taxon>Pseudomonadati</taxon>
        <taxon>Pseudomonadota</taxon>
        <taxon>Betaproteobacteria</taxon>
        <taxon>Burkholderiales</taxon>
        <taxon>Comamonadaceae</taxon>
        <taxon>Paracidovorax</taxon>
    </lineage>
</organism>
<reference evidence="2 3" key="1">
    <citation type="submission" date="2016-10" db="EMBL/GenBank/DDBJ databases">
        <authorList>
            <person name="de Groot N.N."/>
        </authorList>
    </citation>
    <scope>NUCLEOTIDE SEQUENCE [LARGE SCALE GENOMIC DNA]</scope>
    <source>
        <strain evidence="2 3">DSM 16619</strain>
    </source>
</reference>
<dbReference type="OrthoDB" id="8795178at2"/>
<evidence type="ECO:0000313" key="3">
    <source>
        <dbReference type="Proteomes" id="UP000198781"/>
    </source>
</evidence>
<evidence type="ECO:0000256" key="1">
    <source>
        <dbReference type="SAM" id="MobiDB-lite"/>
    </source>
</evidence>
<accession>A0A1G6LG30</accession>
<dbReference type="EMBL" id="FMZC01000002">
    <property type="protein sequence ID" value="SDC42133.1"/>
    <property type="molecule type" value="Genomic_DNA"/>
</dbReference>
<dbReference type="STRING" id="187868.SAMN05192589_102158"/>
<keyword evidence="3" id="KW-1185">Reference proteome</keyword>
<feature type="region of interest" description="Disordered" evidence="1">
    <location>
        <begin position="92"/>
        <end position="113"/>
    </location>
</feature>
<name>A0A1G6LG30_9BURK</name>